<accession>A0A1H6PY40</accession>
<dbReference type="SMART" id="SM00320">
    <property type="entry name" value="WD40"/>
    <property type="match status" value="6"/>
</dbReference>
<sequence>MSKDDFLDDKALNQLEEEDEEEDDQQHENEDDLFEDALENNMEMDDTEDVVMGDGDEEAEDEEVEEEEDEEVVTRSKSNGHMAASTSNGSHIVFDDSGSSDIPEHVLKYTGRRNIPLCTNTDSCEGYDIVPYVAAIHSCPVHAIDLSWELKWMFTGGQDGFVRKYDFFASVNGKLPLTVAQRHPFVDCVTKAGVLTSYWENEQPVYETDIKPKDGLYEPKLSCVYSLAAHSRCLWLLSGLQSGGITLMSVRHNEGQIQAYLEKHTSTVSVLVLNQWENRLLSGSWDKTVNEWDLDTGNVVRTFDGISGQVSTVQYQPVGGAIVSRNLGLEGLDSDRTARGKEILEGDEEEDDDKSMGSLFGSDEEEEGESEVKKEEVDVAADKEASESVKPGDGDGSEEPTRNTTSESIFLTSAIDGTVDIWDRRQQQRITRIAVPQGTPPWCMSACWSTDGDRIYVGRRNSTVEEFSLRGNVHEPSKVFKFPSVSGAVSTVAAMPNNRHVLCGSHDNVRLYDVQSSKQQAVPFWIVPGHQGGILSSIKVDPSCRYMVTSSGDRGWSGTTSTDVALVYEIDPIVGTKNL</sequence>
<feature type="compositionally biased region" description="Basic and acidic residues" evidence="4">
    <location>
        <begin position="1"/>
        <end position="11"/>
    </location>
</feature>
<dbReference type="SUPFAM" id="SSF50978">
    <property type="entry name" value="WD40 repeat-like"/>
    <property type="match status" value="1"/>
</dbReference>
<evidence type="ECO:0000313" key="7">
    <source>
        <dbReference type="EMBL" id="RDW26108.1"/>
    </source>
</evidence>
<evidence type="ECO:0000313" key="6">
    <source>
        <dbReference type="EMBL" id="AOW05874.1"/>
    </source>
</evidence>
<dbReference type="InterPro" id="IPR036322">
    <property type="entry name" value="WD40_repeat_dom_sf"/>
</dbReference>
<dbReference type="EMBL" id="KZ858986">
    <property type="protein sequence ID" value="RDW26108.1"/>
    <property type="molecule type" value="Genomic_DNA"/>
</dbReference>
<dbReference type="InterPro" id="IPR001680">
    <property type="entry name" value="WD40_rpt"/>
</dbReference>
<keyword evidence="1 3" id="KW-0853">WD repeat</keyword>
<evidence type="ECO:0000256" key="3">
    <source>
        <dbReference type="PROSITE-ProRule" id="PRU00221"/>
    </source>
</evidence>
<feature type="compositionally biased region" description="Basic and acidic residues" evidence="4">
    <location>
        <begin position="370"/>
        <end position="393"/>
    </location>
</feature>
<dbReference type="RefSeq" id="XP_504326.1">
    <property type="nucleotide sequence ID" value="XM_504326.1"/>
</dbReference>
<dbReference type="KEGG" id="yli:2912685"/>
<evidence type="ECO:0000256" key="1">
    <source>
        <dbReference type="ARBA" id="ARBA00022574"/>
    </source>
</evidence>
<dbReference type="InterPro" id="IPR015943">
    <property type="entry name" value="WD40/YVTN_repeat-like_dom_sf"/>
</dbReference>
<dbReference type="Proteomes" id="UP000182444">
    <property type="component" value="Chromosome 1E"/>
</dbReference>
<dbReference type="VEuPathDB" id="FungiDB:YALI1_E28170g"/>
<feature type="region of interest" description="Disordered" evidence="4">
    <location>
        <begin position="342"/>
        <end position="409"/>
    </location>
</feature>
<evidence type="ECO:0000313" key="8">
    <source>
        <dbReference type="Proteomes" id="UP000182444"/>
    </source>
</evidence>
<feature type="compositionally biased region" description="Polar residues" evidence="4">
    <location>
        <begin position="75"/>
        <end position="90"/>
    </location>
</feature>
<dbReference type="VEuPathDB" id="FungiDB:YALI0_E23804g"/>
<evidence type="ECO:0000256" key="4">
    <source>
        <dbReference type="SAM" id="MobiDB-lite"/>
    </source>
</evidence>
<dbReference type="PROSITE" id="PS50082">
    <property type="entry name" value="WD_REPEATS_2"/>
    <property type="match status" value="1"/>
</dbReference>
<feature type="region of interest" description="Disordered" evidence="4">
    <location>
        <begin position="1"/>
        <end position="97"/>
    </location>
</feature>
<dbReference type="OMA" id="WDRRQPN"/>
<gene>
    <name evidence="7" type="ORF">B0I71DRAFT_131419</name>
    <name evidence="6" type="ORF">YALI1_E28170g</name>
</gene>
<feature type="compositionally biased region" description="Acidic residues" evidence="4">
    <location>
        <begin position="15"/>
        <end position="71"/>
    </location>
</feature>
<feature type="repeat" description="WD" evidence="3">
    <location>
        <begin position="261"/>
        <end position="302"/>
    </location>
</feature>
<evidence type="ECO:0000313" key="9">
    <source>
        <dbReference type="Proteomes" id="UP000256601"/>
    </source>
</evidence>
<dbReference type="EMBL" id="CP017557">
    <property type="protein sequence ID" value="AOW05874.1"/>
    <property type="molecule type" value="Genomic_DNA"/>
</dbReference>
<dbReference type="OrthoDB" id="10260946at2759"/>
<dbReference type="PANTHER" id="PTHR19848">
    <property type="entry name" value="WD40 REPEAT PROTEIN"/>
    <property type="match status" value="1"/>
</dbReference>
<keyword evidence="2" id="KW-0677">Repeat</keyword>
<feature type="domain" description="Transcription factor spt8 beta-propeller" evidence="5">
    <location>
        <begin position="127"/>
        <end position="571"/>
    </location>
</feature>
<evidence type="ECO:0000256" key="2">
    <source>
        <dbReference type="ARBA" id="ARBA00022737"/>
    </source>
</evidence>
<dbReference type="FunFam" id="2.130.10.10:FF:000789">
    <property type="entry name" value="Transcription factor (SPT8), putative"/>
    <property type="match status" value="1"/>
</dbReference>
<dbReference type="Pfam" id="PF23798">
    <property type="entry name" value="Beta-prop_SPT8"/>
    <property type="match status" value="1"/>
</dbReference>
<evidence type="ECO:0000259" key="5">
    <source>
        <dbReference type="Pfam" id="PF23798"/>
    </source>
</evidence>
<reference evidence="6 8" key="1">
    <citation type="journal article" date="2016" name="PLoS ONE">
        <title>Sequence Assembly of Yarrowia lipolytica Strain W29/CLIB89 Shows Transposable Element Diversity.</title>
        <authorList>
            <person name="Magnan C."/>
            <person name="Yu J."/>
            <person name="Chang I."/>
            <person name="Jahn E."/>
            <person name="Kanomata Y."/>
            <person name="Wu J."/>
            <person name="Zeller M."/>
            <person name="Oakes M."/>
            <person name="Baldi P."/>
            <person name="Sandmeyer S."/>
        </authorList>
    </citation>
    <scope>NUCLEOTIDE SEQUENCE [LARGE SCALE GENOMIC DNA]</scope>
    <source>
        <strain evidence="6">CLIB89</strain>
        <strain evidence="8">CLIB89(W29)</strain>
    </source>
</reference>
<dbReference type="AlphaFoldDB" id="A0A1H6PY40"/>
<protein>
    <submittedName>
        <fullName evidence="7">WD40-repeat-containing domain protein</fullName>
    </submittedName>
</protein>
<dbReference type="eggNOG" id="ENOG502QS8F">
    <property type="taxonomic scope" value="Eukaryota"/>
</dbReference>
<proteinExistence type="predicted"/>
<dbReference type="InterPro" id="IPR057544">
    <property type="entry name" value="Beta-prop_SPT8"/>
</dbReference>
<dbReference type="Proteomes" id="UP000256601">
    <property type="component" value="Unassembled WGS sequence"/>
</dbReference>
<dbReference type="PANTHER" id="PTHR19848:SF8">
    <property type="entry name" value="F-BOX AND WD REPEAT DOMAIN CONTAINING 7"/>
    <property type="match status" value="1"/>
</dbReference>
<dbReference type="GeneID" id="2912685"/>
<name>A0A1H6PY40_YARLL</name>
<dbReference type="Gene3D" id="2.130.10.10">
    <property type="entry name" value="YVTN repeat-like/Quinoprotein amine dehydrogenase"/>
    <property type="match status" value="2"/>
</dbReference>
<organism evidence="6 8">
    <name type="scientific">Yarrowia lipolytica</name>
    <name type="common">Candida lipolytica</name>
    <dbReference type="NCBI Taxonomy" id="4952"/>
    <lineage>
        <taxon>Eukaryota</taxon>
        <taxon>Fungi</taxon>
        <taxon>Dikarya</taxon>
        <taxon>Ascomycota</taxon>
        <taxon>Saccharomycotina</taxon>
        <taxon>Dipodascomycetes</taxon>
        <taxon>Dipodascales</taxon>
        <taxon>Dipodascales incertae sedis</taxon>
        <taxon>Yarrowia</taxon>
    </lineage>
</organism>
<dbReference type="PROSITE" id="PS50294">
    <property type="entry name" value="WD_REPEATS_REGION"/>
    <property type="match status" value="1"/>
</dbReference>
<reference evidence="7 9" key="2">
    <citation type="submission" date="2018-07" db="EMBL/GenBank/DDBJ databases">
        <title>Draft Genome Assemblies for Five Robust Yarrowia lipolytica Strains Exhibiting High Lipid Production and Pentose Sugar Utilization and Sugar Alcohol Secretion from Undetoxified Lignocellulosic Biomass Hydrolysates.</title>
        <authorList>
            <consortium name="DOE Joint Genome Institute"/>
            <person name="Walker C."/>
            <person name="Ryu S."/>
            <person name="Na H."/>
            <person name="Zane M."/>
            <person name="LaButti K."/>
            <person name="Lipzen A."/>
            <person name="Haridas S."/>
            <person name="Barry K."/>
            <person name="Grigoriev I.V."/>
            <person name="Quarterman J."/>
            <person name="Slininger P."/>
            <person name="Dien B."/>
            <person name="Trinh C.T."/>
        </authorList>
    </citation>
    <scope>NUCLEOTIDE SEQUENCE [LARGE SCALE GENOMIC DNA]</scope>
    <source>
        <strain evidence="7 9">YB392</strain>
    </source>
</reference>